<sequence length="556" mass="59627">MPSSFSNTNTRGGRGIGDRALVTFRIAFPTDKMPRTVHLVGSWDNFSTALPMDQDLRVGRGVWKGMVTERGGLVMGHDYTYYFLLNSKTFVPDPASTPDLTMVDPTSGRLVSTLYVPLELPPSPEKPPNPPPHLFLSTQSPTPPMAPLDEKAKTISPVSVIGSSVFAGSSDEGGLFEEPRKVPEHPSVQSPIGAEAPGKDPGSLRGKARGRTGRRMSIFQFGAAKDVPVSTEEIAIRKRGWTLAKKASGIFRGRSKARAEDDDKVSKAVDRSGKVAAAAKAEGIAVEVLPKKQVPPPTSMKSSNKISDIVGYLRETSSEMSINGSGGLRPQPAQAYYHSPVTSNRSSATNHQQNQRNQRNQHPRPEPHPQPCPISPQETILFEVADIASNTIENSPSPSLYHSVASACSCHALSACSCSPNISSPFSPDESCASDDEVDERDGDSFGIETPTDGLGISAPQYSTPKEYHSRAKEEQASVYPKYYNFDEVSAGAPGGNRDIGRYAGDVILDEANNGNCGFAAGGMKSLGRLREEVAGELSWRAELVDELGYLGGIVV</sequence>
<gene>
    <name evidence="2" type="ORF">GSTUAT00006064001</name>
</gene>
<dbReference type="Proteomes" id="UP001412239">
    <property type="component" value="Unassembled WGS sequence"/>
</dbReference>
<feature type="compositionally biased region" description="Low complexity" evidence="1">
    <location>
        <begin position="350"/>
        <end position="360"/>
    </location>
</feature>
<dbReference type="PANTHER" id="PTHR40625">
    <property type="entry name" value="GTP-BINDING PROTEIN ESDC-RELATED"/>
    <property type="match status" value="1"/>
</dbReference>
<accession>A0A292PQJ7</accession>
<evidence type="ECO:0000313" key="2">
    <source>
        <dbReference type="EMBL" id="CUS09839.1"/>
    </source>
</evidence>
<feature type="region of interest" description="Disordered" evidence="1">
    <location>
        <begin position="172"/>
        <end position="209"/>
    </location>
</feature>
<dbReference type="AlphaFoldDB" id="A0A292PQJ7"/>
<protein>
    <recommendedName>
        <fullName evidence="4">AMP-activated protein kinase glycogen-binding domain-containing protein</fullName>
    </recommendedName>
</protein>
<evidence type="ECO:0000256" key="1">
    <source>
        <dbReference type="SAM" id="MobiDB-lite"/>
    </source>
</evidence>
<feature type="region of interest" description="Disordered" evidence="1">
    <location>
        <begin position="320"/>
        <end position="375"/>
    </location>
</feature>
<dbReference type="EMBL" id="LN891068">
    <property type="protein sequence ID" value="CUS09839.1"/>
    <property type="molecule type" value="Genomic_DNA"/>
</dbReference>
<evidence type="ECO:0000313" key="3">
    <source>
        <dbReference type="Proteomes" id="UP001412239"/>
    </source>
</evidence>
<feature type="compositionally biased region" description="Polar residues" evidence="1">
    <location>
        <begin position="340"/>
        <end position="349"/>
    </location>
</feature>
<dbReference type="Gene3D" id="2.60.40.10">
    <property type="entry name" value="Immunoglobulins"/>
    <property type="match status" value="1"/>
</dbReference>
<keyword evidence="3" id="KW-1185">Reference proteome</keyword>
<evidence type="ECO:0008006" key="4">
    <source>
        <dbReference type="Google" id="ProtNLM"/>
    </source>
</evidence>
<dbReference type="PANTHER" id="PTHR40625:SF2">
    <property type="entry name" value="GTP-BINDING PROTEIN ESDC"/>
    <property type="match status" value="1"/>
</dbReference>
<proteinExistence type="predicted"/>
<dbReference type="InterPro" id="IPR013783">
    <property type="entry name" value="Ig-like_fold"/>
</dbReference>
<name>A0A292PQJ7_9PEZI</name>
<organism evidence="2 3">
    <name type="scientific">Tuber aestivum</name>
    <name type="common">summer truffle</name>
    <dbReference type="NCBI Taxonomy" id="59557"/>
    <lineage>
        <taxon>Eukaryota</taxon>
        <taxon>Fungi</taxon>
        <taxon>Dikarya</taxon>
        <taxon>Ascomycota</taxon>
        <taxon>Pezizomycotina</taxon>
        <taxon>Pezizomycetes</taxon>
        <taxon>Pezizales</taxon>
        <taxon>Tuberaceae</taxon>
        <taxon>Tuber</taxon>
    </lineage>
</organism>
<reference evidence="2" key="1">
    <citation type="submission" date="2015-10" db="EMBL/GenBank/DDBJ databases">
        <authorList>
            <person name="Regsiter A."/>
            <person name="william w."/>
        </authorList>
    </citation>
    <scope>NUCLEOTIDE SEQUENCE</scope>
    <source>
        <strain evidence="2">Montdore</strain>
    </source>
</reference>